<dbReference type="GO" id="GO:0016798">
    <property type="term" value="F:hydrolase activity, acting on glycosyl bonds"/>
    <property type="evidence" value="ECO:0007669"/>
    <property type="project" value="InterPro"/>
</dbReference>
<feature type="compositionally biased region" description="Low complexity" evidence="2">
    <location>
        <begin position="26"/>
        <end position="35"/>
    </location>
</feature>
<gene>
    <name evidence="5" type="ORF">FIE12Z_770</name>
</gene>
<evidence type="ECO:0000313" key="6">
    <source>
        <dbReference type="Proteomes" id="UP000265631"/>
    </source>
</evidence>
<feature type="chain" id="PRO_5017409652" description="CBM-cenC domain-containing protein" evidence="3">
    <location>
        <begin position="20"/>
        <end position="363"/>
    </location>
</feature>
<keyword evidence="3" id="KW-0732">Signal</keyword>
<name>A0A395N558_9HYPO</name>
<evidence type="ECO:0000256" key="1">
    <source>
        <dbReference type="ARBA" id="ARBA00022801"/>
    </source>
</evidence>
<feature type="region of interest" description="Disordered" evidence="2">
    <location>
        <begin position="185"/>
        <end position="209"/>
    </location>
</feature>
<feature type="compositionally biased region" description="Low complexity" evidence="2">
    <location>
        <begin position="185"/>
        <end position="207"/>
    </location>
</feature>
<keyword evidence="1" id="KW-0378">Hydrolase</keyword>
<sequence length="363" mass="38234">MKLNFSALQLLALCQVATASPCKPPGSSVTTGSTTADITTQGSTATESVTISETSLFSSSTADTETEVEAAATTTTEIMATSASAPTFEAITASDTGTVLTGSIAISEATSEVTSTSEATVNTSFETEVETEATSTARITTSEGATTTEAVTTVSATVPFESETETETMMTESITTSQTISTSDIPLIPTTSAEPTTTTSSLTQKPTNVLHNPSFEEATISPWTPIGSSNVPSLSTSESWTGAQSVRFAIRRSVSIFGRIQQQIDPSLLEADRIYDFTVYTKASIESACASRIITCYSGTQQVEKVGETIDSATNPGIWQPLKASCTWSQAQLDAGVFIRIWFASSCLDMDWFVDDATLVKVD</sequence>
<dbReference type="Gene3D" id="2.60.120.260">
    <property type="entry name" value="Galactose-binding domain-like"/>
    <property type="match status" value="1"/>
</dbReference>
<evidence type="ECO:0000259" key="4">
    <source>
        <dbReference type="Pfam" id="PF02018"/>
    </source>
</evidence>
<keyword evidence="6" id="KW-1185">Reference proteome</keyword>
<feature type="signal peptide" evidence="3">
    <location>
        <begin position="1"/>
        <end position="19"/>
    </location>
</feature>
<dbReference type="Pfam" id="PF02018">
    <property type="entry name" value="CBM_4_9"/>
    <property type="match status" value="1"/>
</dbReference>
<dbReference type="EMBL" id="PXXK01000013">
    <property type="protein sequence ID" value="RFN54923.1"/>
    <property type="molecule type" value="Genomic_DNA"/>
</dbReference>
<comment type="caution">
    <text evidence="5">The sequence shown here is derived from an EMBL/GenBank/DDBJ whole genome shotgun (WGS) entry which is preliminary data.</text>
</comment>
<evidence type="ECO:0000256" key="3">
    <source>
        <dbReference type="SAM" id="SignalP"/>
    </source>
</evidence>
<dbReference type="OrthoDB" id="5102317at2759"/>
<dbReference type="SUPFAM" id="SSF49785">
    <property type="entry name" value="Galactose-binding domain-like"/>
    <property type="match status" value="1"/>
</dbReference>
<organism evidence="5 6">
    <name type="scientific">Fusarium flagelliforme</name>
    <dbReference type="NCBI Taxonomy" id="2675880"/>
    <lineage>
        <taxon>Eukaryota</taxon>
        <taxon>Fungi</taxon>
        <taxon>Dikarya</taxon>
        <taxon>Ascomycota</taxon>
        <taxon>Pezizomycotina</taxon>
        <taxon>Sordariomycetes</taxon>
        <taxon>Hypocreomycetidae</taxon>
        <taxon>Hypocreales</taxon>
        <taxon>Nectriaceae</taxon>
        <taxon>Fusarium</taxon>
        <taxon>Fusarium incarnatum-equiseti species complex</taxon>
    </lineage>
</organism>
<reference evidence="5 6" key="1">
    <citation type="journal article" date="2018" name="PLoS Pathog.">
        <title>Evolution of structural diversity of trichothecenes, a family of toxins produced by plant pathogenic and entomopathogenic fungi.</title>
        <authorList>
            <person name="Proctor R.H."/>
            <person name="McCormick S.P."/>
            <person name="Kim H.S."/>
            <person name="Cardoza R.E."/>
            <person name="Stanley A.M."/>
            <person name="Lindo L."/>
            <person name="Kelly A."/>
            <person name="Brown D.W."/>
            <person name="Lee T."/>
            <person name="Vaughan M.M."/>
            <person name="Alexander N.J."/>
            <person name="Busman M."/>
            <person name="Gutierrez S."/>
        </authorList>
    </citation>
    <scope>NUCLEOTIDE SEQUENCE [LARGE SCALE GENOMIC DNA]</scope>
    <source>
        <strain evidence="5 6">NRRL 13405</strain>
    </source>
</reference>
<feature type="region of interest" description="Disordered" evidence="2">
    <location>
        <begin position="23"/>
        <end position="45"/>
    </location>
</feature>
<feature type="domain" description="CBM-cenC" evidence="4">
    <location>
        <begin position="208"/>
        <end position="332"/>
    </location>
</feature>
<dbReference type="InterPro" id="IPR003305">
    <property type="entry name" value="CenC_carb-bd"/>
</dbReference>
<accession>A0A395N558</accession>
<feature type="compositionally biased region" description="Polar residues" evidence="2">
    <location>
        <begin position="36"/>
        <end position="45"/>
    </location>
</feature>
<dbReference type="Proteomes" id="UP000265631">
    <property type="component" value="Unassembled WGS sequence"/>
</dbReference>
<evidence type="ECO:0000256" key="2">
    <source>
        <dbReference type="SAM" id="MobiDB-lite"/>
    </source>
</evidence>
<dbReference type="AlphaFoldDB" id="A0A395N558"/>
<protein>
    <recommendedName>
        <fullName evidence="4">CBM-cenC domain-containing protein</fullName>
    </recommendedName>
</protein>
<dbReference type="InterPro" id="IPR008979">
    <property type="entry name" value="Galactose-bd-like_sf"/>
</dbReference>
<evidence type="ECO:0000313" key="5">
    <source>
        <dbReference type="EMBL" id="RFN54923.1"/>
    </source>
</evidence>
<proteinExistence type="predicted"/>